<comment type="subcellular location">
    <subcellularLocation>
        <location evidence="1">Secreted</location>
    </subcellularLocation>
</comment>
<protein>
    <recommendedName>
        <fullName evidence="14">Saposin B-type domain-containing protein</fullName>
    </recommendedName>
</protein>
<dbReference type="InterPro" id="IPR041805">
    <property type="entry name" value="ASMase/PPN1_MPP"/>
</dbReference>
<comment type="catalytic activity">
    <reaction evidence="11">
        <text>a sphingomyelin + H2O = phosphocholine + an N-acylsphing-4-enine + H(+)</text>
        <dbReference type="Rhea" id="RHEA:19253"/>
        <dbReference type="ChEBI" id="CHEBI:15377"/>
        <dbReference type="ChEBI" id="CHEBI:15378"/>
        <dbReference type="ChEBI" id="CHEBI:17636"/>
        <dbReference type="ChEBI" id="CHEBI:52639"/>
        <dbReference type="ChEBI" id="CHEBI:295975"/>
        <dbReference type="EC" id="3.1.4.12"/>
    </reaction>
    <physiologicalReaction direction="left-to-right" evidence="11">
        <dbReference type="Rhea" id="RHEA:19254"/>
    </physiologicalReaction>
</comment>
<dbReference type="Proteomes" id="UP000030746">
    <property type="component" value="Unassembled WGS sequence"/>
</dbReference>
<evidence type="ECO:0000313" key="16">
    <source>
        <dbReference type="Proteomes" id="UP000030746"/>
    </source>
</evidence>
<keyword evidence="7 12" id="KW-0862">Zinc</keyword>
<feature type="non-terminal residue" evidence="15">
    <location>
        <position position="528"/>
    </location>
</feature>
<dbReference type="SUPFAM" id="SSF56300">
    <property type="entry name" value="Metallo-dependent phosphatases"/>
    <property type="match status" value="1"/>
</dbReference>
<feature type="binding site" evidence="12">
    <location>
        <position position="241"/>
    </location>
    <ligand>
        <name>Zn(2+)</name>
        <dbReference type="ChEBI" id="CHEBI:29105"/>
        <label>2</label>
    </ligand>
</feature>
<evidence type="ECO:0000256" key="4">
    <source>
        <dbReference type="ARBA" id="ARBA00022723"/>
    </source>
</evidence>
<dbReference type="Pfam" id="PF19272">
    <property type="entry name" value="ASMase_C"/>
    <property type="match status" value="1"/>
</dbReference>
<name>V4AXS8_LOTGI</name>
<dbReference type="GeneID" id="20252951"/>
<feature type="binding site" evidence="12">
    <location>
        <position position="382"/>
    </location>
    <ligand>
        <name>Zn(2+)</name>
        <dbReference type="ChEBI" id="CHEBI:29105"/>
        <label>2</label>
    </ligand>
</feature>
<evidence type="ECO:0000256" key="13">
    <source>
        <dbReference type="PIRSR" id="PIRSR000948-2"/>
    </source>
</evidence>
<comment type="similarity">
    <text evidence="2">Belongs to the acid sphingomyelinase family.</text>
</comment>
<dbReference type="CTD" id="20252951"/>
<dbReference type="RefSeq" id="XP_009046931.1">
    <property type="nucleotide sequence ID" value="XM_009048683.1"/>
</dbReference>
<dbReference type="Gene3D" id="1.10.225.10">
    <property type="entry name" value="Saposin-like"/>
    <property type="match status" value="1"/>
</dbReference>
<dbReference type="PANTHER" id="PTHR10340">
    <property type="entry name" value="SPHINGOMYELIN PHOSPHODIESTERASE"/>
    <property type="match status" value="1"/>
</dbReference>
<dbReference type="GO" id="GO:0005615">
    <property type="term" value="C:extracellular space"/>
    <property type="evidence" value="ECO:0007669"/>
    <property type="project" value="TreeGrafter"/>
</dbReference>
<dbReference type="InterPro" id="IPR008139">
    <property type="entry name" value="SaposinB_dom"/>
</dbReference>
<keyword evidence="16" id="KW-1185">Reference proteome</keyword>
<accession>V4AXS8</accession>
<dbReference type="OrthoDB" id="282973at2759"/>
<feature type="binding site" evidence="12">
    <location>
        <position position="201"/>
    </location>
    <ligand>
        <name>Zn(2+)</name>
        <dbReference type="ChEBI" id="CHEBI:29105"/>
        <label>2</label>
    </ligand>
</feature>
<dbReference type="InterPro" id="IPR029052">
    <property type="entry name" value="Metallo-depent_PP-like"/>
</dbReference>
<dbReference type="Pfam" id="PF00149">
    <property type="entry name" value="Metallophos"/>
    <property type="match status" value="1"/>
</dbReference>
<evidence type="ECO:0000256" key="8">
    <source>
        <dbReference type="ARBA" id="ARBA00023157"/>
    </source>
</evidence>
<dbReference type="SUPFAM" id="SSF47862">
    <property type="entry name" value="Saposin"/>
    <property type="match status" value="1"/>
</dbReference>
<evidence type="ECO:0000256" key="7">
    <source>
        <dbReference type="ARBA" id="ARBA00022833"/>
    </source>
</evidence>
<feature type="disulfide bond" evidence="13">
    <location>
        <begin position="149"/>
        <end position="172"/>
    </location>
</feature>
<comment type="cofactor">
    <cofactor evidence="12">
        <name>Zn(2+)</name>
        <dbReference type="ChEBI" id="CHEBI:29105"/>
    </cofactor>
    <text evidence="12">Binds 2 Zn(2+) ions per subunit.</text>
</comment>
<reference evidence="15 16" key="1">
    <citation type="journal article" date="2013" name="Nature">
        <title>Insights into bilaterian evolution from three spiralian genomes.</title>
        <authorList>
            <person name="Simakov O."/>
            <person name="Marletaz F."/>
            <person name="Cho S.J."/>
            <person name="Edsinger-Gonzales E."/>
            <person name="Havlak P."/>
            <person name="Hellsten U."/>
            <person name="Kuo D.H."/>
            <person name="Larsson T."/>
            <person name="Lv J."/>
            <person name="Arendt D."/>
            <person name="Savage R."/>
            <person name="Osoegawa K."/>
            <person name="de Jong P."/>
            <person name="Grimwood J."/>
            <person name="Chapman J.A."/>
            <person name="Shapiro H."/>
            <person name="Aerts A."/>
            <person name="Otillar R.P."/>
            <person name="Terry A.Y."/>
            <person name="Boore J.L."/>
            <person name="Grigoriev I.V."/>
            <person name="Lindberg D.R."/>
            <person name="Seaver E.C."/>
            <person name="Weisblat D.A."/>
            <person name="Putnam N.H."/>
            <person name="Rokhsar D.S."/>
        </authorList>
    </citation>
    <scope>NUCLEOTIDE SEQUENCE [LARGE SCALE GENOMIC DNA]</scope>
</reference>
<dbReference type="EMBL" id="KB200274">
    <property type="protein sequence ID" value="ESP02348.1"/>
    <property type="molecule type" value="Genomic_DNA"/>
</dbReference>
<dbReference type="HOGENOM" id="CLU_014743_3_1_1"/>
<dbReference type="GO" id="GO:0005764">
    <property type="term" value="C:lysosome"/>
    <property type="evidence" value="ECO:0007669"/>
    <property type="project" value="TreeGrafter"/>
</dbReference>
<keyword evidence="10" id="KW-0326">Glycosidase</keyword>
<dbReference type="FunFam" id="3.60.21.10:FF:000077">
    <property type="entry name" value="Sphingomyelin phosphodiesterase"/>
    <property type="match status" value="1"/>
</dbReference>
<evidence type="ECO:0000256" key="12">
    <source>
        <dbReference type="PIRSR" id="PIRSR000948-1"/>
    </source>
</evidence>
<dbReference type="KEGG" id="lgi:LOTGIDRAFT_92630"/>
<evidence type="ECO:0000256" key="3">
    <source>
        <dbReference type="ARBA" id="ARBA00022525"/>
    </source>
</evidence>
<keyword evidence="5" id="KW-0732">Signal</keyword>
<dbReference type="PROSITE" id="PS50015">
    <property type="entry name" value="SAP_B"/>
    <property type="match status" value="1"/>
</dbReference>
<keyword evidence="6" id="KW-0378">Hydrolase</keyword>
<dbReference type="AlphaFoldDB" id="V4AXS8"/>
<keyword evidence="3" id="KW-0964">Secreted</keyword>
<feature type="binding site" evidence="12">
    <location>
        <position position="128"/>
    </location>
    <ligand>
        <name>Zn(2+)</name>
        <dbReference type="ChEBI" id="CHEBI:29105"/>
        <label>1</label>
    </ligand>
</feature>
<dbReference type="InterPro" id="IPR045473">
    <property type="entry name" value="ASM_C"/>
</dbReference>
<gene>
    <name evidence="15" type="ORF">LOTGIDRAFT_92630</name>
</gene>
<feature type="domain" description="Saposin B-type" evidence="14">
    <location>
        <begin position="7"/>
        <end position="90"/>
    </location>
</feature>
<proteinExistence type="inferred from homology"/>
<dbReference type="GO" id="GO:0061750">
    <property type="term" value="F:acid sphingomyelin phosphodiesterase activity"/>
    <property type="evidence" value="ECO:0007669"/>
    <property type="project" value="TreeGrafter"/>
</dbReference>
<evidence type="ECO:0000256" key="2">
    <source>
        <dbReference type="ARBA" id="ARBA00008234"/>
    </source>
</evidence>
<dbReference type="InterPro" id="IPR011160">
    <property type="entry name" value="Sphingomy_PDE"/>
</dbReference>
<evidence type="ECO:0000256" key="11">
    <source>
        <dbReference type="ARBA" id="ARBA00047268"/>
    </source>
</evidence>
<keyword evidence="4 12" id="KW-0479">Metal-binding</keyword>
<dbReference type="GO" id="GO:0016020">
    <property type="term" value="C:membrane"/>
    <property type="evidence" value="ECO:0007669"/>
    <property type="project" value="GOC"/>
</dbReference>
<feature type="disulfide bond" evidence="13">
    <location>
        <begin position="42"/>
        <end position="53"/>
    </location>
</feature>
<keyword evidence="8 13" id="KW-1015">Disulfide bond</keyword>
<sequence length="528" mass="60414">ITRRILGSAGCTACKLGVGLIQEVVASYKSEEEIRIQIERLCIYLGIEDERVCEGLSHEFKDEVLTVFDKLVLGPKEVCSILITDCGDPYNPLDDWNITLPETPKPPITPIKPPKPGSPVKRILQLSDIHLDVLYKPGSNAVCNEPLCCRPDDGQPGKGVPGAGKWGDYRNCDTPIWTLNNLFEHLQQISHQFDIVYWTGDLPAHNIWNQTRQDQVDILKRLHDLFVKYFPDKTIYSALGNHESSPVNSFPPPFITGNRSISWLYDALAEDWSTWLPNTTISTIKRGAFYEVSPFRGFRIVSINTNFCNNRNWWLLLNATDPAGQLQWLINILQQAENNQEKVHIIGHIPPGIKDCLRAWSWNYYKIVNRYESTIVAQFFGHTHNDHFEVFYDENDLKRPLNIAYISPSVTPYSDLNPGFRIYTVDGNYNGSSWAVLDHETYLLNLTSTNMYNTPKWTLEYSAKKAYGMNALNPADWDILITKMSTNNTLLNTFYRYYFKSRPDGSCDETCKKKVLCALRSGRSHDER</sequence>
<dbReference type="GO" id="GO:0016798">
    <property type="term" value="F:hydrolase activity, acting on glycosyl bonds"/>
    <property type="evidence" value="ECO:0007669"/>
    <property type="project" value="UniProtKB-KW"/>
</dbReference>
<evidence type="ECO:0000259" key="14">
    <source>
        <dbReference type="PROSITE" id="PS50015"/>
    </source>
</evidence>
<dbReference type="GO" id="GO:0046513">
    <property type="term" value="P:ceramide biosynthetic process"/>
    <property type="evidence" value="ECO:0007669"/>
    <property type="project" value="TreeGrafter"/>
</dbReference>
<dbReference type="GO" id="GO:0046872">
    <property type="term" value="F:metal ion binding"/>
    <property type="evidence" value="ECO:0007669"/>
    <property type="project" value="UniProtKB-KW"/>
</dbReference>
<dbReference type="Gene3D" id="3.60.21.10">
    <property type="match status" value="1"/>
</dbReference>
<dbReference type="OMA" id="HNVTVAM"/>
<feature type="non-terminal residue" evidence="15">
    <location>
        <position position="1"/>
    </location>
</feature>
<dbReference type="PIRSF" id="PIRSF000948">
    <property type="entry name" value="Sphingomy_PDE"/>
    <property type="match status" value="1"/>
</dbReference>
<feature type="binding site" evidence="12">
    <location>
        <position position="348"/>
    </location>
    <ligand>
        <name>Zn(2+)</name>
        <dbReference type="ChEBI" id="CHEBI:29105"/>
        <label>2</label>
    </ligand>
</feature>
<evidence type="ECO:0000256" key="10">
    <source>
        <dbReference type="ARBA" id="ARBA00023295"/>
    </source>
</evidence>
<feature type="disulfide bond" evidence="13">
    <location>
        <begin position="507"/>
        <end position="511"/>
    </location>
</feature>
<feature type="disulfide bond" evidence="13">
    <location>
        <begin position="143"/>
        <end position="148"/>
    </location>
</feature>
<dbReference type="InterPro" id="IPR004843">
    <property type="entry name" value="Calcineurin-like_PHP"/>
</dbReference>
<keyword evidence="9" id="KW-0325">Glycoprotein</keyword>
<feature type="disulfide bond" evidence="13">
    <location>
        <begin position="11"/>
        <end position="86"/>
    </location>
</feature>
<dbReference type="PANTHER" id="PTHR10340:SF34">
    <property type="entry name" value="SPHINGOMYELIN PHOSPHODIESTERASE"/>
    <property type="match status" value="1"/>
</dbReference>
<evidence type="ECO:0000313" key="15">
    <source>
        <dbReference type="EMBL" id="ESP02348.1"/>
    </source>
</evidence>
<feature type="binding site" evidence="12">
    <location>
        <position position="201"/>
    </location>
    <ligand>
        <name>Zn(2+)</name>
        <dbReference type="ChEBI" id="CHEBI:29105"/>
        <label>1</label>
    </ligand>
</feature>
<feature type="disulfide bond" evidence="13">
    <location>
        <begin position="14"/>
        <end position="79"/>
    </location>
</feature>
<evidence type="ECO:0000256" key="1">
    <source>
        <dbReference type="ARBA" id="ARBA00004613"/>
    </source>
</evidence>
<evidence type="ECO:0000256" key="9">
    <source>
        <dbReference type="ARBA" id="ARBA00023180"/>
    </source>
</evidence>
<feature type="binding site" evidence="12">
    <location>
        <position position="384"/>
    </location>
    <ligand>
        <name>Zn(2+)</name>
        <dbReference type="ChEBI" id="CHEBI:29105"/>
        <label>1</label>
    </ligand>
</feature>
<organism evidence="15 16">
    <name type="scientific">Lottia gigantea</name>
    <name type="common">Giant owl limpet</name>
    <dbReference type="NCBI Taxonomy" id="225164"/>
    <lineage>
        <taxon>Eukaryota</taxon>
        <taxon>Metazoa</taxon>
        <taxon>Spiralia</taxon>
        <taxon>Lophotrochozoa</taxon>
        <taxon>Mollusca</taxon>
        <taxon>Gastropoda</taxon>
        <taxon>Patellogastropoda</taxon>
        <taxon>Lottioidea</taxon>
        <taxon>Lottiidae</taxon>
        <taxon>Lottia</taxon>
    </lineage>
</organism>
<dbReference type="InterPro" id="IPR011001">
    <property type="entry name" value="Saposin-like"/>
</dbReference>
<evidence type="ECO:0000256" key="6">
    <source>
        <dbReference type="ARBA" id="ARBA00022801"/>
    </source>
</evidence>
<feature type="binding site" evidence="12">
    <location>
        <position position="130"/>
    </location>
    <ligand>
        <name>Zn(2+)</name>
        <dbReference type="ChEBI" id="CHEBI:29105"/>
        <label>1</label>
    </ligand>
</feature>
<dbReference type="CDD" id="cd00842">
    <property type="entry name" value="MPP_ASMase"/>
    <property type="match status" value="1"/>
</dbReference>
<dbReference type="STRING" id="225164.V4AXS8"/>
<evidence type="ECO:0000256" key="5">
    <source>
        <dbReference type="ARBA" id="ARBA00022729"/>
    </source>
</evidence>
<dbReference type="GO" id="GO:0006685">
    <property type="term" value="P:sphingomyelin catabolic process"/>
    <property type="evidence" value="ECO:0007669"/>
    <property type="project" value="InterPro"/>
</dbReference>
<feature type="disulfide bond" evidence="13">
    <location>
        <begin position="308"/>
        <end position="356"/>
    </location>
</feature>
<dbReference type="SMART" id="SM00741">
    <property type="entry name" value="SapB"/>
    <property type="match status" value="1"/>
</dbReference>